<keyword evidence="1" id="KW-0805">Transcription regulation</keyword>
<sequence>MNNNHPDPAEIAALDEDLLSVEEAAELRQHLAQCTGCAEVHADLLVLRQELRDLPVPSIPDDVAARIDAALAAEATSARPAAPPTV</sequence>
<organism evidence="3 4">
    <name type="scientific">Streptomyces hainanensis</name>
    <dbReference type="NCBI Taxonomy" id="402648"/>
    <lineage>
        <taxon>Bacteria</taxon>
        <taxon>Bacillati</taxon>
        <taxon>Actinomycetota</taxon>
        <taxon>Actinomycetes</taxon>
        <taxon>Kitasatosporales</taxon>
        <taxon>Streptomycetaceae</taxon>
        <taxon>Streptomyces</taxon>
    </lineage>
</organism>
<dbReference type="Proteomes" id="UP000295345">
    <property type="component" value="Unassembled WGS sequence"/>
</dbReference>
<feature type="non-terminal residue" evidence="3">
    <location>
        <position position="86"/>
    </location>
</feature>
<evidence type="ECO:0000256" key="2">
    <source>
        <dbReference type="ARBA" id="ARBA00023163"/>
    </source>
</evidence>
<evidence type="ECO:0008006" key="5">
    <source>
        <dbReference type="Google" id="ProtNLM"/>
    </source>
</evidence>
<accession>A0A4R4SKX7</accession>
<protein>
    <recommendedName>
        <fullName evidence="5">Zinc-finger domain-containing protein</fullName>
    </recommendedName>
</protein>
<dbReference type="Gene3D" id="1.10.10.1320">
    <property type="entry name" value="Anti-sigma factor, zinc-finger domain"/>
    <property type="match status" value="1"/>
</dbReference>
<keyword evidence="4" id="KW-1185">Reference proteome</keyword>
<keyword evidence="2" id="KW-0804">Transcription</keyword>
<reference evidence="3 4" key="1">
    <citation type="submission" date="2019-03" db="EMBL/GenBank/DDBJ databases">
        <title>Draft genome sequences of novel Actinobacteria.</title>
        <authorList>
            <person name="Sahin N."/>
            <person name="Ay H."/>
            <person name="Saygin H."/>
        </authorList>
    </citation>
    <scope>NUCLEOTIDE SEQUENCE [LARGE SCALE GENOMIC DNA]</scope>
    <source>
        <strain evidence="3 4">DSM 41900</strain>
    </source>
</reference>
<dbReference type="EMBL" id="SMKI01000521">
    <property type="protein sequence ID" value="TDC64370.1"/>
    <property type="molecule type" value="Genomic_DNA"/>
</dbReference>
<evidence type="ECO:0000256" key="1">
    <source>
        <dbReference type="ARBA" id="ARBA00023015"/>
    </source>
</evidence>
<gene>
    <name evidence="3" type="ORF">E1283_31600</name>
</gene>
<comment type="caution">
    <text evidence="3">The sequence shown here is derived from an EMBL/GenBank/DDBJ whole genome shotgun (WGS) entry which is preliminary data.</text>
</comment>
<evidence type="ECO:0000313" key="3">
    <source>
        <dbReference type="EMBL" id="TDC64370.1"/>
    </source>
</evidence>
<evidence type="ECO:0000313" key="4">
    <source>
        <dbReference type="Proteomes" id="UP000295345"/>
    </source>
</evidence>
<dbReference type="AlphaFoldDB" id="A0A4R4SKX7"/>
<name>A0A4R4SKX7_9ACTN</name>
<dbReference type="InterPro" id="IPR041916">
    <property type="entry name" value="Anti_sigma_zinc_sf"/>
</dbReference>
<dbReference type="RefSeq" id="WP_425086263.1">
    <property type="nucleotide sequence ID" value="NZ_SMKI01000521.1"/>
</dbReference>
<proteinExistence type="predicted"/>